<evidence type="ECO:0000256" key="1">
    <source>
        <dbReference type="SAM" id="Phobius"/>
    </source>
</evidence>
<dbReference type="KEGG" id="kfa:Q73A0000_14425"/>
<keyword evidence="3" id="KW-1185">Reference proteome</keyword>
<gene>
    <name evidence="2" type="ORF">Q73A0000_14425</name>
</gene>
<accession>A0A7M2YB24</accession>
<keyword evidence="1" id="KW-1133">Transmembrane helix</keyword>
<keyword evidence="1" id="KW-0472">Membrane</keyword>
<evidence type="ECO:0000313" key="3">
    <source>
        <dbReference type="Proteomes" id="UP000594195"/>
    </source>
</evidence>
<dbReference type="Proteomes" id="UP000594195">
    <property type="component" value="Chromosome"/>
</dbReference>
<keyword evidence="1" id="KW-0812">Transmembrane</keyword>
<evidence type="ECO:0000313" key="2">
    <source>
        <dbReference type="EMBL" id="QOW11478.1"/>
    </source>
</evidence>
<reference evidence="2 3" key="1">
    <citation type="submission" date="2019-05" db="EMBL/GenBank/DDBJ databases">
        <title>Chryseobacterium sp. isolated from King George Island, maritime Antarctica.</title>
        <authorList>
            <person name="Peng X."/>
        </authorList>
    </citation>
    <scope>NUCLEOTIDE SEQUENCE [LARGE SCALE GENOMIC DNA]</scope>
    <source>
        <strain evidence="2 3">7-3A</strain>
    </source>
</reference>
<dbReference type="RefSeq" id="WP_193811650.1">
    <property type="nucleotide sequence ID" value="NZ_CP040442.1"/>
</dbReference>
<dbReference type="AlphaFoldDB" id="A0A7M2YB24"/>
<dbReference type="EMBL" id="CP040442">
    <property type="protein sequence ID" value="QOW11478.1"/>
    <property type="molecule type" value="Genomic_DNA"/>
</dbReference>
<feature type="transmembrane region" description="Helical" evidence="1">
    <location>
        <begin position="12"/>
        <end position="29"/>
    </location>
</feature>
<name>A0A7M2YB24_9FLAO</name>
<protein>
    <submittedName>
        <fullName evidence="2">Uncharacterized protein</fullName>
    </submittedName>
</protein>
<proteinExistence type="predicted"/>
<organism evidence="2 3">
    <name type="scientific">Kaistella flava</name>
    <name type="common">ex Peng et al. 2021</name>
    <dbReference type="NCBI Taxonomy" id="2038776"/>
    <lineage>
        <taxon>Bacteria</taxon>
        <taxon>Pseudomonadati</taxon>
        <taxon>Bacteroidota</taxon>
        <taxon>Flavobacteriia</taxon>
        <taxon>Flavobacteriales</taxon>
        <taxon>Weeksellaceae</taxon>
        <taxon>Chryseobacterium group</taxon>
        <taxon>Kaistella</taxon>
    </lineage>
</organism>
<sequence length="95" mass="10752">MFNNSKNKKRLIIAGIFLVALNIFAFYILKHGIGIAKAIKNTENKEALHSLEQKQILSDVLSSLVFTIDIALIFFAFYILIKMVFKSLKNSTSTK</sequence>
<feature type="transmembrane region" description="Helical" evidence="1">
    <location>
        <begin position="60"/>
        <end position="81"/>
    </location>
</feature>